<dbReference type="SMART" id="SM00271">
    <property type="entry name" value="DnaJ"/>
    <property type="match status" value="1"/>
</dbReference>
<dbReference type="InterPro" id="IPR052423">
    <property type="entry name" value="EMIR"/>
</dbReference>
<feature type="domain" description="J" evidence="1">
    <location>
        <begin position="2"/>
        <end position="67"/>
    </location>
</feature>
<gene>
    <name evidence="2" type="ORF">FRACYDRAFT_206740</name>
</gene>
<dbReference type="PRINTS" id="PR00625">
    <property type="entry name" value="JDOMAIN"/>
</dbReference>
<accession>A0A1E7FPF7</accession>
<evidence type="ECO:0000313" key="3">
    <source>
        <dbReference type="Proteomes" id="UP000095751"/>
    </source>
</evidence>
<dbReference type="Pfam" id="PF14308">
    <property type="entry name" value="DnaJ-X"/>
    <property type="match status" value="1"/>
</dbReference>
<dbReference type="Proteomes" id="UP000095751">
    <property type="component" value="Unassembled WGS sequence"/>
</dbReference>
<dbReference type="CDD" id="cd06257">
    <property type="entry name" value="DnaJ"/>
    <property type="match status" value="1"/>
</dbReference>
<reference evidence="2 3" key="1">
    <citation type="submission" date="2016-09" db="EMBL/GenBank/DDBJ databases">
        <title>Extensive genetic diversity and differential bi-allelic expression allows diatom success in the polar Southern Ocean.</title>
        <authorList>
            <consortium name="DOE Joint Genome Institute"/>
            <person name="Mock T."/>
            <person name="Otillar R.P."/>
            <person name="Strauss J."/>
            <person name="Dupont C."/>
            <person name="Frickenhaus S."/>
            <person name="Maumus F."/>
            <person name="Mcmullan M."/>
            <person name="Sanges R."/>
            <person name="Schmutz J."/>
            <person name="Toseland A."/>
            <person name="Valas R."/>
            <person name="Veluchamy A."/>
            <person name="Ward B.J."/>
            <person name="Allen A."/>
            <person name="Barry K."/>
            <person name="Falciatore A."/>
            <person name="Ferrante M."/>
            <person name="Fortunato A.E."/>
            <person name="Gloeckner G."/>
            <person name="Gruber A."/>
            <person name="Hipkin R."/>
            <person name="Janech M."/>
            <person name="Kroth P."/>
            <person name="Leese F."/>
            <person name="Lindquist E."/>
            <person name="Lyon B.R."/>
            <person name="Martin J."/>
            <person name="Mayer C."/>
            <person name="Parker M."/>
            <person name="Quesneville H."/>
            <person name="Raymond J."/>
            <person name="Uhlig C."/>
            <person name="Valentin K.U."/>
            <person name="Worden A.Z."/>
            <person name="Armbrust E.V."/>
            <person name="Bowler C."/>
            <person name="Green B."/>
            <person name="Moulton V."/>
            <person name="Van Oosterhout C."/>
            <person name="Grigoriev I."/>
        </authorList>
    </citation>
    <scope>NUCLEOTIDE SEQUENCE [LARGE SCALE GENOMIC DNA]</scope>
    <source>
        <strain evidence="2 3">CCMP1102</strain>
    </source>
</reference>
<dbReference type="AlphaFoldDB" id="A0A1E7FPF7"/>
<dbReference type="KEGG" id="fcy:FRACYDRAFT_206740"/>
<dbReference type="InterPro" id="IPR036869">
    <property type="entry name" value="J_dom_sf"/>
</dbReference>
<proteinExistence type="predicted"/>
<dbReference type="PROSITE" id="PS50076">
    <property type="entry name" value="DNAJ_2"/>
    <property type="match status" value="1"/>
</dbReference>
<dbReference type="InParanoid" id="A0A1E7FPF7"/>
<dbReference type="SUPFAM" id="SSF46565">
    <property type="entry name" value="Chaperone J-domain"/>
    <property type="match status" value="1"/>
</dbReference>
<dbReference type="InterPro" id="IPR018253">
    <property type="entry name" value="DnaJ_domain_CS"/>
</dbReference>
<protein>
    <submittedName>
        <fullName evidence="2">DnaJ-domain-containing protein</fullName>
    </submittedName>
</protein>
<dbReference type="PANTHER" id="PTHR44094:SF8">
    <property type="entry name" value="DNAJ HEAT SHOCK N-TERMINAL DOMAIN-CONTAINING PROTEIN-RELATED"/>
    <property type="match status" value="1"/>
</dbReference>
<dbReference type="Pfam" id="PF00226">
    <property type="entry name" value="DnaJ"/>
    <property type="match status" value="1"/>
</dbReference>
<dbReference type="PANTHER" id="PTHR44094">
    <property type="entry name" value="DNAJ HEAT SHOCK N-TERMINAL DOMAIN-CONTAINING PROTEIN"/>
    <property type="match status" value="1"/>
</dbReference>
<dbReference type="Gene3D" id="1.10.287.110">
    <property type="entry name" value="DnaJ domain"/>
    <property type="match status" value="1"/>
</dbReference>
<dbReference type="PROSITE" id="PS00636">
    <property type="entry name" value="DNAJ_1"/>
    <property type="match status" value="1"/>
</dbReference>
<dbReference type="OrthoDB" id="10250354at2759"/>
<sequence>MYYYDKFGLDPDVDSSVIKRRYFNIARKYSPDRAGANPEAQTEFQEIGRAYAVLMNPKLRAKYDRVGRDGLWDEDDNGPDVDPMMLYTLLFGSEKFNDHIGKLAAVSSVRIGPEVSSKLTMSKSRLLQKRRVTRLAIKLAERLQKWAEDGTPDVAKKDWEEQVRLLCDASYGIELVNVIGKVYSFSAIHFLGSLESGIGMPSISRWAKKQSEALKVGTNKIIEKNLKFGGDKDNRDFHIHVSTAIDKSAGDEELEELAMDALKNSHLQKVAVDLLWQQTVVDITSTVKEAAQMVLNDQSVTPDVRKARAEGLEVLGGVFEKCETSDDPNSYDQKELETVAFHAMLDTVWRQETAEKSR</sequence>
<organism evidence="2 3">
    <name type="scientific">Fragilariopsis cylindrus CCMP1102</name>
    <dbReference type="NCBI Taxonomy" id="635003"/>
    <lineage>
        <taxon>Eukaryota</taxon>
        <taxon>Sar</taxon>
        <taxon>Stramenopiles</taxon>
        <taxon>Ochrophyta</taxon>
        <taxon>Bacillariophyta</taxon>
        <taxon>Bacillariophyceae</taxon>
        <taxon>Bacillariophycidae</taxon>
        <taxon>Bacillariales</taxon>
        <taxon>Bacillariaceae</taxon>
        <taxon>Fragilariopsis</taxon>
    </lineage>
</organism>
<name>A0A1E7FPF7_9STRA</name>
<evidence type="ECO:0000313" key="2">
    <source>
        <dbReference type="EMBL" id="OEU20027.1"/>
    </source>
</evidence>
<dbReference type="EMBL" id="KV784355">
    <property type="protein sequence ID" value="OEU20027.1"/>
    <property type="molecule type" value="Genomic_DNA"/>
</dbReference>
<keyword evidence="3" id="KW-1185">Reference proteome</keyword>
<dbReference type="InterPro" id="IPR001623">
    <property type="entry name" value="DnaJ_domain"/>
</dbReference>
<evidence type="ECO:0000259" key="1">
    <source>
        <dbReference type="PROSITE" id="PS50076"/>
    </source>
</evidence>
<dbReference type="InterPro" id="IPR026894">
    <property type="entry name" value="DnaJ_X"/>
</dbReference>